<dbReference type="PANTHER" id="PTHR10672:SF25">
    <property type="entry name" value="MEIOTICALLY UP-REGULATED GENE 14 PROTEIN"/>
    <property type="match status" value="1"/>
</dbReference>
<dbReference type="InterPro" id="IPR001303">
    <property type="entry name" value="Aldolase_II/adducin_N"/>
</dbReference>
<dbReference type="STRING" id="56484.A0A1Y2F7T4"/>
<keyword evidence="3" id="KW-1185">Reference proteome</keyword>
<reference evidence="2 3" key="1">
    <citation type="submission" date="2016-07" db="EMBL/GenBank/DDBJ databases">
        <title>Pervasive Adenine N6-methylation of Active Genes in Fungi.</title>
        <authorList>
            <consortium name="DOE Joint Genome Institute"/>
            <person name="Mondo S.J."/>
            <person name="Dannebaum R.O."/>
            <person name="Kuo R.C."/>
            <person name="Labutti K."/>
            <person name="Haridas S."/>
            <person name="Kuo A."/>
            <person name="Salamov A."/>
            <person name="Ahrendt S.R."/>
            <person name="Lipzen A."/>
            <person name="Sullivan W."/>
            <person name="Andreopoulos W.B."/>
            <person name="Clum A."/>
            <person name="Lindquist E."/>
            <person name="Daum C."/>
            <person name="Ramamoorthy G.K."/>
            <person name="Gryganskyi A."/>
            <person name="Culley D."/>
            <person name="Magnuson J.K."/>
            <person name="James T.Y."/>
            <person name="O'Malley M.A."/>
            <person name="Stajich J.E."/>
            <person name="Spatafora J.W."/>
            <person name="Visel A."/>
            <person name="Grigoriev I.V."/>
        </authorList>
    </citation>
    <scope>NUCLEOTIDE SEQUENCE [LARGE SCALE GENOMIC DNA]</scope>
    <source>
        <strain evidence="2 3">12-1054</strain>
    </source>
</reference>
<evidence type="ECO:0000259" key="1">
    <source>
        <dbReference type="SMART" id="SM01007"/>
    </source>
</evidence>
<dbReference type="AlphaFoldDB" id="A0A1Y2F7T4"/>
<dbReference type="PANTHER" id="PTHR10672">
    <property type="entry name" value="ADDUCIN"/>
    <property type="match status" value="1"/>
</dbReference>
<dbReference type="InterPro" id="IPR051017">
    <property type="entry name" value="Aldolase-II_Adducin_sf"/>
</dbReference>
<dbReference type="FunFam" id="3.40.225.10:FF:000009">
    <property type="entry name" value="Class II aldolase/adducin N-terminal"/>
    <property type="match status" value="1"/>
</dbReference>
<dbReference type="GeneID" id="63784552"/>
<gene>
    <name evidence="2" type="ORF">BCR37DRAFT_349761</name>
</gene>
<dbReference type="SMART" id="SM01007">
    <property type="entry name" value="Aldolase_II"/>
    <property type="match status" value="1"/>
</dbReference>
<comment type="caution">
    <text evidence="2">The sequence shown here is derived from an EMBL/GenBank/DDBJ whole genome shotgun (WGS) entry which is preliminary data.</text>
</comment>
<organism evidence="2 3">
    <name type="scientific">Protomyces lactucae-debilis</name>
    <dbReference type="NCBI Taxonomy" id="2754530"/>
    <lineage>
        <taxon>Eukaryota</taxon>
        <taxon>Fungi</taxon>
        <taxon>Dikarya</taxon>
        <taxon>Ascomycota</taxon>
        <taxon>Taphrinomycotina</taxon>
        <taxon>Taphrinomycetes</taxon>
        <taxon>Taphrinales</taxon>
        <taxon>Protomycetaceae</taxon>
        <taxon>Protomyces</taxon>
    </lineage>
</organism>
<dbReference type="OMA" id="YYDEQLA"/>
<dbReference type="OrthoDB" id="3238794at2759"/>
<dbReference type="Proteomes" id="UP000193685">
    <property type="component" value="Unassembled WGS sequence"/>
</dbReference>
<protein>
    <submittedName>
        <fullName evidence="2">Class II aldolase/adducin N-terminal</fullName>
    </submittedName>
</protein>
<dbReference type="InterPro" id="IPR036409">
    <property type="entry name" value="Aldolase_II/adducin_N_sf"/>
</dbReference>
<proteinExistence type="predicted"/>
<dbReference type="NCBIfam" id="NF004855">
    <property type="entry name" value="PRK06208.1"/>
    <property type="match status" value="1"/>
</dbReference>
<dbReference type="EMBL" id="MCFI01000015">
    <property type="protein sequence ID" value="ORY79426.1"/>
    <property type="molecule type" value="Genomic_DNA"/>
</dbReference>
<dbReference type="RefSeq" id="XP_040723797.1">
    <property type="nucleotide sequence ID" value="XM_040867953.1"/>
</dbReference>
<dbReference type="SUPFAM" id="SSF53639">
    <property type="entry name" value="AraD/HMP-PK domain-like"/>
    <property type="match status" value="1"/>
</dbReference>
<dbReference type="Pfam" id="PF00596">
    <property type="entry name" value="Aldolase_II"/>
    <property type="match status" value="1"/>
</dbReference>
<sequence>MDKGSPAAVASLGMPTFDDPLKHRQWAKEHMALAFRYLGREGYGKEGVAGHISLRDPVKPDHFWLNPLAKHFSQICVSDLVLVDHTGQIVEGEGGNNAPINAAAFAIHSAIHAAQPDVIAACHAHSIYGKAWATLGIELPITTQDSCIFYKDQKVYDSFGGVVFQAEEGQRIANALGDKRLLILQNHGLLTVGKTVDEAVFLFGAADRQCQAQLAADAAAAARGIKSIIIDDEDAAYTHSQIGRSDVHYIQFSNEVKYLHETTGGSYLQ</sequence>
<name>A0A1Y2F7T4_PROLT</name>
<dbReference type="GO" id="GO:0005856">
    <property type="term" value="C:cytoskeleton"/>
    <property type="evidence" value="ECO:0007669"/>
    <property type="project" value="TreeGrafter"/>
</dbReference>
<accession>A0A1Y2F7T4</accession>
<feature type="domain" description="Class II aldolase/adducin N-terminal" evidence="1">
    <location>
        <begin position="29"/>
        <end position="214"/>
    </location>
</feature>
<dbReference type="GO" id="GO:0051015">
    <property type="term" value="F:actin filament binding"/>
    <property type="evidence" value="ECO:0007669"/>
    <property type="project" value="TreeGrafter"/>
</dbReference>
<evidence type="ECO:0000313" key="3">
    <source>
        <dbReference type="Proteomes" id="UP000193685"/>
    </source>
</evidence>
<evidence type="ECO:0000313" key="2">
    <source>
        <dbReference type="EMBL" id="ORY79426.1"/>
    </source>
</evidence>
<dbReference type="Gene3D" id="3.40.225.10">
    <property type="entry name" value="Class II aldolase/adducin N-terminal domain"/>
    <property type="match status" value="1"/>
</dbReference>